<dbReference type="Proteomes" id="UP001151760">
    <property type="component" value="Unassembled WGS sequence"/>
</dbReference>
<dbReference type="InterPro" id="IPR013103">
    <property type="entry name" value="RVT_2"/>
</dbReference>
<dbReference type="SUPFAM" id="SSF56672">
    <property type="entry name" value="DNA/RNA polymerases"/>
    <property type="match status" value="1"/>
</dbReference>
<keyword evidence="3" id="KW-1185">Reference proteome</keyword>
<evidence type="ECO:0000259" key="1">
    <source>
        <dbReference type="Pfam" id="PF07727"/>
    </source>
</evidence>
<comment type="caution">
    <text evidence="2">The sequence shown here is derived from an EMBL/GenBank/DDBJ whole genome shotgun (WGS) entry which is preliminary data.</text>
</comment>
<evidence type="ECO:0000313" key="2">
    <source>
        <dbReference type="EMBL" id="GJS99683.1"/>
    </source>
</evidence>
<feature type="domain" description="Reverse transcriptase Ty1/copia-type" evidence="1">
    <location>
        <begin position="2"/>
        <end position="93"/>
    </location>
</feature>
<dbReference type="PANTHER" id="PTHR11439">
    <property type="entry name" value="GAG-POL-RELATED RETROTRANSPOSON"/>
    <property type="match status" value="1"/>
</dbReference>
<dbReference type="CDD" id="cd09272">
    <property type="entry name" value="RNase_HI_RT_Ty1"/>
    <property type="match status" value="1"/>
</dbReference>
<feature type="domain" description="Reverse transcriptase Ty1/copia-type" evidence="1">
    <location>
        <begin position="96"/>
        <end position="180"/>
    </location>
</feature>
<proteinExistence type="predicted"/>
<name>A0ABQ5AEW3_9ASTR</name>
<dbReference type="Pfam" id="PF07727">
    <property type="entry name" value="RVT_2"/>
    <property type="match status" value="2"/>
</dbReference>
<sequence>MKWMWKNKCDKENIVICNNARLEAKGYRQEEGIEFEESFAHVAYLEATKMFLAYVAHKSFTVYHMDIKTAFINGPLKEEVDVSQPDGSSIQNIKTRYGEDILHVQTYVDDITFVSTNPKFSKTFSELMQSDFEMSMMGEMKFFLRLQIHQSPQGIFINHSKYALEILKKNSMDACDSIGTLMVTSPKLDANLSGTPIDQTKYHSMVGPTEKHLKEFKRIFWFLKKTNHIGLWYLKNTSFELTAFSDANQACCLDMCKSTSGRIQFLSDKLVSWSFKKQDCTTVSTVKAENMSLYARCAQIQLWMRTQLTDYGSHFDKIPMHYDSKSAITISCNWVWHSCTKHITAFVIS</sequence>
<organism evidence="2 3">
    <name type="scientific">Tanacetum coccineum</name>
    <dbReference type="NCBI Taxonomy" id="301880"/>
    <lineage>
        <taxon>Eukaryota</taxon>
        <taxon>Viridiplantae</taxon>
        <taxon>Streptophyta</taxon>
        <taxon>Embryophyta</taxon>
        <taxon>Tracheophyta</taxon>
        <taxon>Spermatophyta</taxon>
        <taxon>Magnoliopsida</taxon>
        <taxon>eudicotyledons</taxon>
        <taxon>Gunneridae</taxon>
        <taxon>Pentapetalae</taxon>
        <taxon>asterids</taxon>
        <taxon>campanulids</taxon>
        <taxon>Asterales</taxon>
        <taxon>Asteraceae</taxon>
        <taxon>Asteroideae</taxon>
        <taxon>Anthemideae</taxon>
        <taxon>Anthemidinae</taxon>
        <taxon>Tanacetum</taxon>
    </lineage>
</organism>
<protein>
    <submittedName>
        <fullName evidence="2">Retrovirus-related pol polyprotein from transposon TNT 1-94</fullName>
    </submittedName>
</protein>
<gene>
    <name evidence="2" type="ORF">Tco_0820853</name>
</gene>
<dbReference type="EMBL" id="BQNB010012137">
    <property type="protein sequence ID" value="GJS99683.1"/>
    <property type="molecule type" value="Genomic_DNA"/>
</dbReference>
<reference evidence="2" key="1">
    <citation type="journal article" date="2022" name="Int. J. Mol. Sci.">
        <title>Draft Genome of Tanacetum Coccineum: Genomic Comparison of Closely Related Tanacetum-Family Plants.</title>
        <authorList>
            <person name="Yamashiro T."/>
            <person name="Shiraishi A."/>
            <person name="Nakayama K."/>
            <person name="Satake H."/>
        </authorList>
    </citation>
    <scope>NUCLEOTIDE SEQUENCE</scope>
</reference>
<accession>A0ABQ5AEW3</accession>
<dbReference type="InterPro" id="IPR043502">
    <property type="entry name" value="DNA/RNA_pol_sf"/>
</dbReference>
<evidence type="ECO:0000313" key="3">
    <source>
        <dbReference type="Proteomes" id="UP001151760"/>
    </source>
</evidence>
<dbReference type="PANTHER" id="PTHR11439:SF495">
    <property type="entry name" value="REVERSE TRANSCRIPTASE, RNA-DEPENDENT DNA POLYMERASE-RELATED"/>
    <property type="match status" value="1"/>
</dbReference>
<reference evidence="2" key="2">
    <citation type="submission" date="2022-01" db="EMBL/GenBank/DDBJ databases">
        <authorList>
            <person name="Yamashiro T."/>
            <person name="Shiraishi A."/>
            <person name="Satake H."/>
            <person name="Nakayama K."/>
        </authorList>
    </citation>
    <scope>NUCLEOTIDE SEQUENCE</scope>
</reference>